<dbReference type="InterPro" id="IPR013509">
    <property type="entry name" value="RNR_lsu_N"/>
</dbReference>
<keyword evidence="5 11" id="KW-0067">ATP-binding</keyword>
<dbReference type="Pfam" id="PF03477">
    <property type="entry name" value="ATP-cone"/>
    <property type="match status" value="1"/>
</dbReference>
<dbReference type="SMART" id="SM00306">
    <property type="entry name" value="HintN"/>
    <property type="match status" value="1"/>
</dbReference>
<dbReference type="NCBIfam" id="TIGR01445">
    <property type="entry name" value="intein_Nterm"/>
    <property type="match status" value="1"/>
</dbReference>
<dbReference type="InterPro" id="IPR008926">
    <property type="entry name" value="RNR_R1-su_N"/>
</dbReference>
<keyword evidence="6 12" id="KW-0560">Oxidoreductase</keyword>
<evidence type="ECO:0000256" key="5">
    <source>
        <dbReference type="ARBA" id="ARBA00022840"/>
    </source>
</evidence>
<keyword evidence="7" id="KW-0215">Deoxyribonucleotide synthesis</keyword>
<dbReference type="NCBIfam" id="TIGR02504">
    <property type="entry name" value="NrdJ_Z"/>
    <property type="match status" value="1"/>
</dbReference>
<dbReference type="SUPFAM" id="SSF51998">
    <property type="entry name" value="PFL-like glycyl radical enzymes"/>
    <property type="match status" value="1"/>
</dbReference>
<dbReference type="InterPro" id="IPR030934">
    <property type="entry name" value="Intein_C"/>
</dbReference>
<dbReference type="STRING" id="1432656.X802_06045"/>
<evidence type="ECO:0000256" key="10">
    <source>
        <dbReference type="ARBA" id="ARBA00047754"/>
    </source>
</evidence>
<dbReference type="Gene3D" id="3.20.70.20">
    <property type="match status" value="2"/>
</dbReference>
<evidence type="ECO:0000313" key="15">
    <source>
        <dbReference type="Proteomes" id="UP000062043"/>
    </source>
</evidence>
<evidence type="ECO:0000313" key="14">
    <source>
        <dbReference type="EMBL" id="AJC71766.1"/>
    </source>
</evidence>
<dbReference type="PROSITE" id="PS50817">
    <property type="entry name" value="INTEIN_N_TER"/>
    <property type="match status" value="1"/>
</dbReference>
<dbReference type="UniPathway" id="UPA00326"/>
<dbReference type="InterPro" id="IPR003587">
    <property type="entry name" value="Hint_dom_N"/>
</dbReference>
<dbReference type="InterPro" id="IPR006141">
    <property type="entry name" value="Intein_N"/>
</dbReference>
<evidence type="ECO:0000259" key="13">
    <source>
        <dbReference type="PROSITE" id="PS51161"/>
    </source>
</evidence>
<accession>A0A0X1KKI4</accession>
<dbReference type="InterPro" id="IPR013344">
    <property type="entry name" value="RNR_NrdJ/NrdZ"/>
</dbReference>
<evidence type="ECO:0000256" key="3">
    <source>
        <dbReference type="ARBA" id="ARBA00022628"/>
    </source>
</evidence>
<dbReference type="InterPro" id="IPR000788">
    <property type="entry name" value="RNR_lg_C"/>
</dbReference>
<comment type="cofactor">
    <cofactor evidence="1 12">
        <name>adenosylcob(III)alamin</name>
        <dbReference type="ChEBI" id="CHEBI:18408"/>
    </cofactor>
</comment>
<dbReference type="PANTHER" id="PTHR43371">
    <property type="entry name" value="VITAMIN B12-DEPENDENT RIBONUCLEOTIDE REDUCTASE"/>
    <property type="match status" value="1"/>
</dbReference>
<dbReference type="GO" id="GO:0071897">
    <property type="term" value="P:DNA biosynthetic process"/>
    <property type="evidence" value="ECO:0007669"/>
    <property type="project" value="UniProtKB-KW"/>
</dbReference>
<dbReference type="CDD" id="cd02888">
    <property type="entry name" value="RNR_II_dimer"/>
    <property type="match status" value="1"/>
</dbReference>
<proteinExistence type="inferred from homology"/>
<dbReference type="GO" id="GO:0004748">
    <property type="term" value="F:ribonucleoside-diphosphate reductase activity, thioredoxin disulfide as acceptor"/>
    <property type="evidence" value="ECO:0007669"/>
    <property type="project" value="UniProtKB-EC"/>
</dbReference>
<dbReference type="PANTHER" id="PTHR43371:SF1">
    <property type="entry name" value="RIBONUCLEOSIDE-DIPHOSPHATE REDUCTASE"/>
    <property type="match status" value="1"/>
</dbReference>
<reference evidence="14 15" key="1">
    <citation type="submission" date="2014-01" db="EMBL/GenBank/DDBJ databases">
        <title>Genome sequencing of Thermococcus guaymasensis.</title>
        <authorList>
            <person name="Zhang X."/>
            <person name="Alvare G."/>
            <person name="Fristensky B."/>
            <person name="Chen L."/>
            <person name="Suen T."/>
            <person name="Chen Q."/>
            <person name="Ma K."/>
        </authorList>
    </citation>
    <scope>NUCLEOTIDE SEQUENCE [LARGE SCALE GENOMIC DNA]</scope>
    <source>
        <strain evidence="14 15">DSM 11113</strain>
    </source>
</reference>
<dbReference type="PROSITE" id="PS50818">
    <property type="entry name" value="INTEIN_C_TER"/>
    <property type="match status" value="1"/>
</dbReference>
<dbReference type="RefSeq" id="WP_062371810.1">
    <property type="nucleotide sequence ID" value="NZ_CP007140.1"/>
</dbReference>
<dbReference type="GO" id="GO:0031419">
    <property type="term" value="F:cobalamin binding"/>
    <property type="evidence" value="ECO:0007669"/>
    <property type="project" value="UniProtKB-KW"/>
</dbReference>
<sequence>MAVEKVMKRDGRIVPFDRERIRWAIKRAMLEVGVHDDKLLNKVVRRVVRRVNELYDGQIPNIENIQDIVELELMRAGLFDVAKAYILYRKKKAEIREEKKKILNKDRLDEIDKRFSLNALRVLASRYLIRNEKGEIIESPRELFERVATLVVIPDLLYDERVFERDGNHEQDLSRVKYYLEHFEEFDGKYSIGRFKLNKYHFERMVNLYRELAEKGKMKVSIDEFLKMLENGAFDDYEAEIEEYFRLMAGQVFMPNTPALINSGRPLGMLSACFVVPIEDDMESIMKAAHDVAMIQKAGGGTGVNFSKLRPEGDFVGSTAGAASGPVSFMHLIDAVSDVIKQGGVRRGANMGILEVWHPDIEKFIHAKEKNVGTNVLSNFNISVGIWKDFWEALKEGKRYPLVNPRTGEKVKEIDPKSLFEELAFMAWAKADPGVIFFDVINRRNVLEPAKGGPIRATNPCVVGETRILTEKGEMKIEELFELAKSKGAEVLDVIDEGILGEGGEPRAYLSPVKVIASNGEKVEAYVWKVGFKPAIKIVLEDGTELVGDEEHEVKVNGQYLQLKNLQVGSCVEIYPEGCKKVIQIEPVGSKLVYTLTMKKVHEYIANGIVSKNCGEEPLYEYESCNLASINLAKFVKYDDKGKPYFDWDEYAYVIQKVAKYLDNAIDVNRFPLPEIDHNTKLTRRIGVGMMGLADALFKLGIPYNSEEGFAFMRKATEYLTFYAYKYSVEAAKKRGPFPLYEKTKYPEGELPVEGFYHREIWNLPWDKLAEEIKKHGVRNGMVTTCPPTGSVSMIADTSSGIEPIFALVYKKSVTVGEFYYVDPVFESELKKRGLYSDEILKKISDNYGSVQGLEEIPEDMQRVFVTAMDIHWLDHLLAQANIQLWLTDSASKTINMPNDATVEDVKAAYLLAYKLGCKGVTVYRDGSLSVQVYSVEGEKRKRVPAKPSEYAVEKLRAVVEAEPWLAKFINVEAILNGTNGKEKTKTPGLTFSVSSPAVSKPIAHEHPHHAEKPEIPEEKIRELLGVVYCPVCYEKDGELIELRMESGCATCPRCGWSKCVIS</sequence>
<dbReference type="PATRIC" id="fig|1432656.3.peg.1173"/>
<evidence type="ECO:0000256" key="9">
    <source>
        <dbReference type="ARBA" id="ARBA00023285"/>
    </source>
</evidence>
<dbReference type="PROSITE" id="PS51161">
    <property type="entry name" value="ATP_CONE"/>
    <property type="match status" value="1"/>
</dbReference>
<dbReference type="InterPro" id="IPR050862">
    <property type="entry name" value="RdRp_reductase_class-2"/>
</dbReference>
<dbReference type="KEGG" id="tgy:X802_06045"/>
<dbReference type="AlphaFoldDB" id="A0A0X1KKI4"/>
<dbReference type="GO" id="GO:0016539">
    <property type="term" value="P:intein-mediated protein splicing"/>
    <property type="evidence" value="ECO:0007669"/>
    <property type="project" value="InterPro"/>
</dbReference>
<dbReference type="InterPro" id="IPR036844">
    <property type="entry name" value="Hint_dom_sf"/>
</dbReference>
<protein>
    <recommendedName>
        <fullName evidence="12">Vitamin B12-dependent ribonucleotide reductase</fullName>
        <ecNumber evidence="12">1.17.4.1</ecNumber>
    </recommendedName>
</protein>
<name>A0A0X1KKI4_9EURY</name>
<evidence type="ECO:0000256" key="12">
    <source>
        <dbReference type="RuleBase" id="RU364064"/>
    </source>
</evidence>
<dbReference type="GO" id="GO:0009263">
    <property type="term" value="P:deoxyribonucleotide biosynthetic process"/>
    <property type="evidence" value="ECO:0007669"/>
    <property type="project" value="UniProtKB-KW"/>
</dbReference>
<evidence type="ECO:0000256" key="11">
    <source>
        <dbReference type="PROSITE-ProRule" id="PRU00492"/>
    </source>
</evidence>
<dbReference type="GeneID" id="27135217"/>
<dbReference type="PRINTS" id="PR01183">
    <property type="entry name" value="RIBORDTASEM1"/>
</dbReference>
<keyword evidence="3 12" id="KW-0846">Cobalamin</keyword>
<evidence type="ECO:0000256" key="1">
    <source>
        <dbReference type="ARBA" id="ARBA00001922"/>
    </source>
</evidence>
<evidence type="ECO:0000256" key="4">
    <source>
        <dbReference type="ARBA" id="ARBA00022741"/>
    </source>
</evidence>
<dbReference type="GO" id="GO:0005524">
    <property type="term" value="F:ATP binding"/>
    <property type="evidence" value="ECO:0007669"/>
    <property type="project" value="UniProtKB-UniRule"/>
</dbReference>
<comment type="catalytic activity">
    <reaction evidence="10 12">
        <text>a 2'-deoxyribonucleoside 5'-diphosphate + [thioredoxin]-disulfide + H2O = a ribonucleoside 5'-diphosphate + [thioredoxin]-dithiol</text>
        <dbReference type="Rhea" id="RHEA:23252"/>
        <dbReference type="Rhea" id="RHEA-COMP:10698"/>
        <dbReference type="Rhea" id="RHEA-COMP:10700"/>
        <dbReference type="ChEBI" id="CHEBI:15377"/>
        <dbReference type="ChEBI" id="CHEBI:29950"/>
        <dbReference type="ChEBI" id="CHEBI:50058"/>
        <dbReference type="ChEBI" id="CHEBI:57930"/>
        <dbReference type="ChEBI" id="CHEBI:73316"/>
        <dbReference type="EC" id="1.17.4.1"/>
    </reaction>
</comment>
<keyword evidence="8" id="KW-1015">Disulfide bond</keyword>
<dbReference type="CDD" id="cd00081">
    <property type="entry name" value="Hint"/>
    <property type="match status" value="1"/>
</dbReference>
<dbReference type="InterPro" id="IPR005144">
    <property type="entry name" value="ATP-cone_dom"/>
</dbReference>
<comment type="similarity">
    <text evidence="2 12">Belongs to the ribonucleoside diphosphate reductase class-2 family.</text>
</comment>
<feature type="domain" description="ATP-cone" evidence="13">
    <location>
        <begin position="4"/>
        <end position="96"/>
    </location>
</feature>
<dbReference type="SUPFAM" id="SSF51294">
    <property type="entry name" value="Hedgehog/intein (Hint) domain"/>
    <property type="match status" value="1"/>
</dbReference>
<evidence type="ECO:0000256" key="8">
    <source>
        <dbReference type="ARBA" id="ARBA00023157"/>
    </source>
</evidence>
<keyword evidence="12" id="KW-0237">DNA synthesis</keyword>
<dbReference type="EC" id="1.17.4.1" evidence="12"/>
<keyword evidence="4 11" id="KW-0547">Nucleotide-binding</keyword>
<dbReference type="EMBL" id="CP007140">
    <property type="protein sequence ID" value="AJC71766.1"/>
    <property type="molecule type" value="Genomic_DNA"/>
</dbReference>
<comment type="function">
    <text evidence="12">Catalyzes the reduction of ribonucleotides to deoxyribonucleotides. May function to provide a pool of deoxyribonucleotide precursors for DNA repair during oxygen limitation and/or for immediate growth after restoration of oxygen.</text>
</comment>
<dbReference type="FunFam" id="3.20.70.20:FF:000028">
    <property type="entry name" value="Vitamin B12-dependent ribonucleotide reductase"/>
    <property type="match status" value="1"/>
</dbReference>
<evidence type="ECO:0000256" key="2">
    <source>
        <dbReference type="ARBA" id="ARBA00007405"/>
    </source>
</evidence>
<dbReference type="Pfam" id="PF00317">
    <property type="entry name" value="Ribonuc_red_lgN"/>
    <property type="match status" value="1"/>
</dbReference>
<dbReference type="Pfam" id="PF02867">
    <property type="entry name" value="Ribonuc_red_lgC"/>
    <property type="match status" value="1"/>
</dbReference>
<keyword evidence="9 12" id="KW-0170">Cobalt</keyword>
<gene>
    <name evidence="14" type="ORF">X802_06045</name>
</gene>
<dbReference type="OrthoDB" id="6188at2157"/>
<evidence type="ECO:0000256" key="7">
    <source>
        <dbReference type="ARBA" id="ARBA00023116"/>
    </source>
</evidence>
<dbReference type="SUPFAM" id="SSF48168">
    <property type="entry name" value="R1 subunit of ribonucleotide reductase, N-terminal domain"/>
    <property type="match status" value="1"/>
</dbReference>
<organism evidence="14 15">
    <name type="scientific">Thermococcus guaymasensis DSM 11113</name>
    <dbReference type="NCBI Taxonomy" id="1432656"/>
    <lineage>
        <taxon>Archaea</taxon>
        <taxon>Methanobacteriati</taxon>
        <taxon>Methanobacteriota</taxon>
        <taxon>Thermococci</taxon>
        <taxon>Thermococcales</taxon>
        <taxon>Thermococcaceae</taxon>
        <taxon>Thermococcus</taxon>
    </lineage>
</organism>
<dbReference type="Proteomes" id="UP000062043">
    <property type="component" value="Chromosome"/>
</dbReference>
<evidence type="ECO:0000256" key="6">
    <source>
        <dbReference type="ARBA" id="ARBA00023002"/>
    </source>
</evidence>
<keyword evidence="15" id="KW-1185">Reference proteome</keyword>